<reference evidence="1 2" key="1">
    <citation type="submission" date="2023-12" db="EMBL/GenBank/DDBJ databases">
        <title>Novel species of the genus Arcicella isolated from rivers.</title>
        <authorList>
            <person name="Lu H."/>
        </authorList>
    </citation>
    <scope>NUCLEOTIDE SEQUENCE [LARGE SCALE GENOMIC DNA]</scope>
    <source>
        <strain evidence="1 2">DC2W</strain>
    </source>
</reference>
<comment type="caution">
    <text evidence="1">The sequence shown here is derived from an EMBL/GenBank/DDBJ whole genome shotgun (WGS) entry which is preliminary data.</text>
</comment>
<protein>
    <submittedName>
        <fullName evidence="1">TIGR04255 family protein</fullName>
    </submittedName>
</protein>
<gene>
    <name evidence="1" type="ORF">VB776_09700</name>
</gene>
<evidence type="ECO:0000313" key="2">
    <source>
        <dbReference type="Proteomes" id="UP001303899"/>
    </source>
</evidence>
<dbReference type="NCBIfam" id="TIGR04255">
    <property type="entry name" value="sporadTIGR04255"/>
    <property type="match status" value="1"/>
</dbReference>
<dbReference type="Proteomes" id="UP001303899">
    <property type="component" value="Unassembled WGS sequence"/>
</dbReference>
<keyword evidence="2" id="KW-1185">Reference proteome</keyword>
<dbReference type="RefSeq" id="WP_323328450.1">
    <property type="nucleotide sequence ID" value="NZ_JAYGIL010000009.1"/>
</dbReference>
<proteinExistence type="predicted"/>
<evidence type="ECO:0000313" key="1">
    <source>
        <dbReference type="EMBL" id="MEA5403187.1"/>
    </source>
</evidence>
<accession>A0ABU5S437</accession>
<name>A0ABU5S437_9BACT</name>
<organism evidence="1 2">
    <name type="scientific">Arcicella gelida</name>
    <dbReference type="NCBI Taxonomy" id="2984195"/>
    <lineage>
        <taxon>Bacteria</taxon>
        <taxon>Pseudomonadati</taxon>
        <taxon>Bacteroidota</taxon>
        <taxon>Cytophagia</taxon>
        <taxon>Cytophagales</taxon>
        <taxon>Flectobacillaceae</taxon>
        <taxon>Arcicella</taxon>
    </lineage>
</organism>
<sequence length="255" mass="29902">MFDFPDIPKTEYKRTFLRSSIFNIEFDYVIEWENHIEEISKLFKENFFINNREETNFLSSRDKSKEINIEKHNKTIEFKSKDGLNVIAFENNVLAIVLHGKSYKSFNSFRTIFGEVEILLKNELSNYQIKRLSERKVNIIDFTLNDNNGAITLKQLLNSELVGSIDYIPNINYIKQSINSIVFEKDEASLNIKYGYNKINDSIGQIILDLTMFTGLNTISNKNLIDTFSDINTELYRAFNWAITDDYKEIMKSDE</sequence>
<dbReference type="EMBL" id="JAYGIL010000009">
    <property type="protein sequence ID" value="MEA5403187.1"/>
    <property type="molecule type" value="Genomic_DNA"/>
</dbReference>
<dbReference type="InterPro" id="IPR026349">
    <property type="entry name" value="CHP04255"/>
</dbReference>